<keyword evidence="2" id="KW-1185">Reference proteome</keyword>
<dbReference type="AlphaFoldDB" id="A0A2Z4IS84"/>
<reference evidence="1 2" key="1">
    <citation type="journal article" date="2019" name="Int. J. Syst. Evol. Microbiol.">
        <title>Streptomyces cadmiisoli sp. nov., a novel actinomycete isolated from cadmium-contaminated soil.</title>
        <authorList>
            <person name="Li K."/>
            <person name="Tang X."/>
            <person name="Zhao J."/>
            <person name="Guo Y."/>
            <person name="Tang Y."/>
            <person name="Gao J."/>
        </authorList>
    </citation>
    <scope>NUCLEOTIDE SEQUENCE [LARGE SCALE GENOMIC DNA]</scope>
    <source>
        <strain evidence="1 2">ZFG47</strain>
    </source>
</reference>
<dbReference type="RefSeq" id="WP_112437694.1">
    <property type="nucleotide sequence ID" value="NZ_JBHXER010000073.1"/>
</dbReference>
<name>A0A2Z4IS84_9ACTN</name>
<proteinExistence type="predicted"/>
<protein>
    <submittedName>
        <fullName evidence="1">Uncharacterized protein</fullName>
    </submittedName>
</protein>
<dbReference type="InterPro" id="IPR011009">
    <property type="entry name" value="Kinase-like_dom_sf"/>
</dbReference>
<sequence length="135" mass="14501">MSSAQWGTHGVEMTAERVIKRFASRDDGRAEREWRGLTLLSAHVLGLAPEPWAVDLAADEPVVVMYRVAGDPLRGMVLGRSEVEALAAAVTALFEAVPVRDGFGADREGDGHDLVIVEPGDRAGSAAFRTPPECY</sequence>
<evidence type="ECO:0000313" key="2">
    <source>
        <dbReference type="Proteomes" id="UP000249616"/>
    </source>
</evidence>
<dbReference type="SUPFAM" id="SSF56112">
    <property type="entry name" value="Protein kinase-like (PK-like)"/>
    <property type="match status" value="1"/>
</dbReference>
<dbReference type="Proteomes" id="UP000249616">
    <property type="component" value="Chromosome"/>
</dbReference>
<gene>
    <name evidence="1" type="ORF">DN051_01615</name>
</gene>
<dbReference type="KEGG" id="scad:DN051_01615"/>
<dbReference type="EMBL" id="CP030073">
    <property type="protein sequence ID" value="AWW35519.1"/>
    <property type="molecule type" value="Genomic_DNA"/>
</dbReference>
<accession>A0A2Z4IS84</accession>
<organism evidence="1 2">
    <name type="scientific">Streptomyces cadmiisoli</name>
    <dbReference type="NCBI Taxonomy" id="2184053"/>
    <lineage>
        <taxon>Bacteria</taxon>
        <taxon>Bacillati</taxon>
        <taxon>Actinomycetota</taxon>
        <taxon>Actinomycetes</taxon>
        <taxon>Kitasatosporales</taxon>
        <taxon>Streptomycetaceae</taxon>
        <taxon>Streptomyces</taxon>
        <taxon>Streptomyces aurantiacus group</taxon>
    </lineage>
</organism>
<evidence type="ECO:0000313" key="1">
    <source>
        <dbReference type="EMBL" id="AWW35519.1"/>
    </source>
</evidence>